<dbReference type="OrthoDB" id="421979at2759"/>
<proteinExistence type="predicted"/>
<dbReference type="AlphaFoldDB" id="A0A5J5A2Z2"/>
<sequence length="144" mass="16610">MFNTREYPNDPCNRSVVFFLESVVPDGNRVRTNYMRHIVGNCSKTNALQSLEQIRVFSQKLHYDIGQLKAPRRECCDITPSFDKTMADQVLLETWGDCIAALISWLEFPTVDHKLKAPHCECCDITPSFDRSMVIDIRHAELMN</sequence>
<dbReference type="EMBL" id="CM018047">
    <property type="protein sequence ID" value="KAA8524574.1"/>
    <property type="molecule type" value="Genomic_DNA"/>
</dbReference>
<evidence type="ECO:0000313" key="1">
    <source>
        <dbReference type="EMBL" id="KAA8524574.1"/>
    </source>
</evidence>
<dbReference type="InterPro" id="IPR006740">
    <property type="entry name" value="DUF604"/>
</dbReference>
<dbReference type="PANTHER" id="PTHR10811">
    <property type="entry name" value="FRINGE-RELATED"/>
    <property type="match status" value="1"/>
</dbReference>
<keyword evidence="2" id="KW-1185">Reference proteome</keyword>
<evidence type="ECO:0000313" key="2">
    <source>
        <dbReference type="Proteomes" id="UP000325577"/>
    </source>
</evidence>
<protein>
    <submittedName>
        <fullName evidence="1">Uncharacterized protein</fullName>
    </submittedName>
</protein>
<dbReference type="Pfam" id="PF04646">
    <property type="entry name" value="DUF604"/>
    <property type="match status" value="1"/>
</dbReference>
<dbReference type="Proteomes" id="UP000325577">
    <property type="component" value="Linkage Group LG4"/>
</dbReference>
<organism evidence="1 2">
    <name type="scientific">Nyssa sinensis</name>
    <dbReference type="NCBI Taxonomy" id="561372"/>
    <lineage>
        <taxon>Eukaryota</taxon>
        <taxon>Viridiplantae</taxon>
        <taxon>Streptophyta</taxon>
        <taxon>Embryophyta</taxon>
        <taxon>Tracheophyta</taxon>
        <taxon>Spermatophyta</taxon>
        <taxon>Magnoliopsida</taxon>
        <taxon>eudicotyledons</taxon>
        <taxon>Gunneridae</taxon>
        <taxon>Pentapetalae</taxon>
        <taxon>asterids</taxon>
        <taxon>Cornales</taxon>
        <taxon>Nyssaceae</taxon>
        <taxon>Nyssa</taxon>
    </lineage>
</organism>
<reference evidence="1 2" key="1">
    <citation type="submission" date="2019-09" db="EMBL/GenBank/DDBJ databases">
        <title>A chromosome-level genome assembly of the Chinese tupelo Nyssa sinensis.</title>
        <authorList>
            <person name="Yang X."/>
            <person name="Kang M."/>
            <person name="Yang Y."/>
            <person name="Xiong H."/>
            <person name="Wang M."/>
            <person name="Zhang Z."/>
            <person name="Wang Z."/>
            <person name="Wu H."/>
            <person name="Ma T."/>
            <person name="Liu J."/>
            <person name="Xi Z."/>
        </authorList>
    </citation>
    <scope>NUCLEOTIDE SEQUENCE [LARGE SCALE GENOMIC DNA]</scope>
    <source>
        <strain evidence="1">J267</strain>
        <tissue evidence="1">Leaf</tissue>
    </source>
</reference>
<name>A0A5J5A2Z2_9ASTE</name>
<accession>A0A5J5A2Z2</accession>
<gene>
    <name evidence="1" type="ORF">F0562_010997</name>
</gene>